<name>A0A6J5NKY1_9CAUD</name>
<accession>A0A6J5NKY1</accession>
<protein>
    <submittedName>
        <fullName evidence="1">Uncharacterized protein</fullName>
    </submittedName>
</protein>
<proteinExistence type="predicted"/>
<sequence length="99" mass="11735">MKKIRLARLYEWHPGARDIDESIFYFINRAKELGIDSEDLMRAIELLINYRETGESVEVNKETFIAIKHMENAIDTMIDDGWPEDWIYSELNKLIRATD</sequence>
<reference evidence="1" key="1">
    <citation type="submission" date="2020-04" db="EMBL/GenBank/DDBJ databases">
        <authorList>
            <person name="Chiriac C."/>
            <person name="Salcher M."/>
            <person name="Ghai R."/>
            <person name="Kavagutti S V."/>
        </authorList>
    </citation>
    <scope>NUCLEOTIDE SEQUENCE</scope>
</reference>
<dbReference type="EMBL" id="LR796670">
    <property type="protein sequence ID" value="CAB4159517.1"/>
    <property type="molecule type" value="Genomic_DNA"/>
</dbReference>
<gene>
    <name evidence="1" type="ORF">UFOVP699_253</name>
</gene>
<organism evidence="1">
    <name type="scientific">uncultured Caudovirales phage</name>
    <dbReference type="NCBI Taxonomy" id="2100421"/>
    <lineage>
        <taxon>Viruses</taxon>
        <taxon>Duplodnaviria</taxon>
        <taxon>Heunggongvirae</taxon>
        <taxon>Uroviricota</taxon>
        <taxon>Caudoviricetes</taxon>
        <taxon>Peduoviridae</taxon>
        <taxon>Maltschvirus</taxon>
        <taxon>Maltschvirus maltsch</taxon>
    </lineage>
</organism>
<evidence type="ECO:0000313" key="1">
    <source>
        <dbReference type="EMBL" id="CAB4159517.1"/>
    </source>
</evidence>